<dbReference type="NCBIfam" id="NF004356">
    <property type="entry name" value="PRK05732.1"/>
    <property type="match status" value="1"/>
</dbReference>
<dbReference type="PROSITE" id="PS01304">
    <property type="entry name" value="UBIH"/>
    <property type="match status" value="1"/>
</dbReference>
<feature type="domain" description="FAD-binding" evidence="9">
    <location>
        <begin position="6"/>
        <end position="341"/>
    </location>
</feature>
<evidence type="ECO:0000256" key="8">
    <source>
        <dbReference type="ARBA" id="ARBA00065734"/>
    </source>
</evidence>
<dbReference type="PANTHER" id="PTHR43876:SF8">
    <property type="entry name" value="2-OCTAPRENYL-6-METHOXYPHENOL HYDROXYLASE"/>
    <property type="match status" value="1"/>
</dbReference>
<accession>A0A250KWC9</accession>
<dbReference type="Pfam" id="PF01494">
    <property type="entry name" value="FAD_binding_3"/>
    <property type="match status" value="1"/>
</dbReference>
<evidence type="ECO:0000256" key="6">
    <source>
        <dbReference type="ARBA" id="ARBA00023002"/>
    </source>
</evidence>
<sequence>MSRDFDLLIVGGGLVGGSLALALRDTPLRVGIVEALTETQRLALAAGDRALALARGTVQILDRLGIWQDVAGKAMPIRHIHVSDRGRFGKTRLHAGEKGIDALGQVIVARTLEDRIAQELQGLDAELVCPARVIGLKAGPEAVCVTVKKGDECLNLTASLVVAADGGNSTVRKLLEIEQKVRDYQQTAIVTEVATEADVNFTAYERFTSAGPLALLPLERRKCSVVWTMENQDADELLSESDSNFTANLQTAFGYWLGKIQLASKRQGFPLKLIRAEKMADDRVLLIGNAMHQIHPVAGQGFNLGLRDAAFLAEQLSTRLAFNEDIGENAFLARYVRARQRDLANTIHFTDSLIRAFCTDFPPLALARNAALVALDCFPPAKRLLARHAMGYGFRL</sequence>
<dbReference type="NCBIfam" id="TIGR01988">
    <property type="entry name" value="Ubi-OHases"/>
    <property type="match status" value="1"/>
</dbReference>
<comment type="cofactor">
    <cofactor evidence="1">
        <name>FAD</name>
        <dbReference type="ChEBI" id="CHEBI:57692"/>
    </cofactor>
</comment>
<comment type="pathway">
    <text evidence="2">Cofactor biosynthesis; ubiquinone biosynthesis.</text>
</comment>
<dbReference type="KEGG" id="mmai:sS8_3343"/>
<dbReference type="Proteomes" id="UP000266313">
    <property type="component" value="Chromosome"/>
</dbReference>
<comment type="similarity">
    <text evidence="3">Belongs to the UbiH/COQ6 family.</text>
</comment>
<dbReference type="GO" id="GO:0110142">
    <property type="term" value="C:ubiquinone biosynthesis complex"/>
    <property type="evidence" value="ECO:0007669"/>
    <property type="project" value="UniProtKB-ARBA"/>
</dbReference>
<dbReference type="InterPro" id="IPR051205">
    <property type="entry name" value="UbiH/COQ6_monooxygenase"/>
</dbReference>
<evidence type="ECO:0000256" key="4">
    <source>
        <dbReference type="ARBA" id="ARBA00022630"/>
    </source>
</evidence>
<keyword evidence="6" id="KW-0560">Oxidoreductase</keyword>
<reference evidence="10 11" key="1">
    <citation type="submission" date="2016-12" db="EMBL/GenBank/DDBJ databases">
        <title>Genome sequencing of Methylocaldum marinum.</title>
        <authorList>
            <person name="Takeuchi M."/>
            <person name="Kamagata Y."/>
            <person name="Hiraoka S."/>
            <person name="Oshima K."/>
            <person name="Hattori M."/>
            <person name="Iwasaki W."/>
        </authorList>
    </citation>
    <scope>NUCLEOTIDE SEQUENCE [LARGE SCALE GENOMIC DNA]</scope>
    <source>
        <strain evidence="10 11">S8</strain>
    </source>
</reference>
<proteinExistence type="inferred from homology"/>
<evidence type="ECO:0000256" key="7">
    <source>
        <dbReference type="ARBA" id="ARBA00023033"/>
    </source>
</evidence>
<dbReference type="EMBL" id="AP017928">
    <property type="protein sequence ID" value="BBA35281.1"/>
    <property type="molecule type" value="Genomic_DNA"/>
</dbReference>
<dbReference type="FunFam" id="3.50.50.60:FF:000021">
    <property type="entry name" value="Ubiquinone biosynthesis monooxygenase COQ6"/>
    <property type="match status" value="1"/>
</dbReference>
<dbReference type="GO" id="GO:0006744">
    <property type="term" value="P:ubiquinone biosynthetic process"/>
    <property type="evidence" value="ECO:0007669"/>
    <property type="project" value="UniProtKB-UniPathway"/>
</dbReference>
<dbReference type="InterPro" id="IPR010971">
    <property type="entry name" value="UbiH/COQ6"/>
</dbReference>
<keyword evidence="4" id="KW-0285">Flavoprotein</keyword>
<dbReference type="InterPro" id="IPR036188">
    <property type="entry name" value="FAD/NAD-bd_sf"/>
</dbReference>
<evidence type="ECO:0000259" key="9">
    <source>
        <dbReference type="Pfam" id="PF01494"/>
    </source>
</evidence>
<name>A0A250KWC9_9GAMM</name>
<dbReference type="Gene3D" id="3.50.50.60">
    <property type="entry name" value="FAD/NAD(P)-binding domain"/>
    <property type="match status" value="2"/>
</dbReference>
<dbReference type="PRINTS" id="PR00420">
    <property type="entry name" value="RNGMNOXGNASE"/>
</dbReference>
<dbReference type="AlphaFoldDB" id="A0A250KWC9"/>
<dbReference type="SUPFAM" id="SSF51905">
    <property type="entry name" value="FAD/NAD(P)-binding domain"/>
    <property type="match status" value="1"/>
</dbReference>
<dbReference type="RefSeq" id="WP_119630512.1">
    <property type="nucleotide sequence ID" value="NZ_AP017928.1"/>
</dbReference>
<evidence type="ECO:0000313" key="10">
    <source>
        <dbReference type="EMBL" id="BBA35281.1"/>
    </source>
</evidence>
<keyword evidence="5" id="KW-0274">FAD</keyword>
<protein>
    <submittedName>
        <fullName evidence="10">2-octaprenyl-6-methoxyphenol hydroxylase</fullName>
    </submittedName>
</protein>
<evidence type="ECO:0000256" key="5">
    <source>
        <dbReference type="ARBA" id="ARBA00022827"/>
    </source>
</evidence>
<keyword evidence="7" id="KW-0503">Monooxygenase</keyword>
<dbReference type="GO" id="GO:0008681">
    <property type="term" value="F:2-octaprenyl-6-methoxyphenol hydroxylase activity"/>
    <property type="evidence" value="ECO:0007669"/>
    <property type="project" value="InterPro"/>
</dbReference>
<dbReference type="InterPro" id="IPR018168">
    <property type="entry name" value="Ubi_Hdrlase_CS"/>
</dbReference>
<dbReference type="GO" id="GO:0071949">
    <property type="term" value="F:FAD binding"/>
    <property type="evidence" value="ECO:0007669"/>
    <property type="project" value="InterPro"/>
</dbReference>
<keyword evidence="11" id="KW-1185">Reference proteome</keyword>
<evidence type="ECO:0000256" key="1">
    <source>
        <dbReference type="ARBA" id="ARBA00001974"/>
    </source>
</evidence>
<dbReference type="InterPro" id="IPR011295">
    <property type="entry name" value="UbiH"/>
</dbReference>
<dbReference type="UniPathway" id="UPA00232"/>
<dbReference type="NCBIfam" id="TIGR01984">
    <property type="entry name" value="UbiH"/>
    <property type="match status" value="1"/>
</dbReference>
<evidence type="ECO:0000256" key="2">
    <source>
        <dbReference type="ARBA" id="ARBA00004749"/>
    </source>
</evidence>
<evidence type="ECO:0000256" key="3">
    <source>
        <dbReference type="ARBA" id="ARBA00005349"/>
    </source>
</evidence>
<dbReference type="PANTHER" id="PTHR43876">
    <property type="entry name" value="UBIQUINONE BIOSYNTHESIS MONOOXYGENASE COQ6, MITOCHONDRIAL"/>
    <property type="match status" value="1"/>
</dbReference>
<gene>
    <name evidence="10" type="ORF">sS8_3343</name>
</gene>
<evidence type="ECO:0000313" key="11">
    <source>
        <dbReference type="Proteomes" id="UP000266313"/>
    </source>
</evidence>
<organism evidence="10 11">
    <name type="scientific">Methylocaldum marinum</name>
    <dbReference type="NCBI Taxonomy" id="1432792"/>
    <lineage>
        <taxon>Bacteria</taxon>
        <taxon>Pseudomonadati</taxon>
        <taxon>Pseudomonadota</taxon>
        <taxon>Gammaproteobacteria</taxon>
        <taxon>Methylococcales</taxon>
        <taxon>Methylococcaceae</taxon>
        <taxon>Methylocaldum</taxon>
    </lineage>
</organism>
<dbReference type="OrthoDB" id="9769565at2"/>
<comment type="subunit">
    <text evidence="8">Component of the Ubi complex metabolon, which regroups five ubiquinone biosynthesis proteins (UbiE, UbiF, UbiG, UbiH and UbiI) and two accessory factors (UbiK and the lipid-binding protein UbiJ).</text>
</comment>
<dbReference type="InterPro" id="IPR002938">
    <property type="entry name" value="FAD-bd"/>
</dbReference>